<feature type="domain" description="SHOCT" evidence="3">
    <location>
        <begin position="123"/>
        <end position="145"/>
    </location>
</feature>
<reference evidence="4 5" key="1">
    <citation type="submission" date="2021-02" db="EMBL/GenBank/DDBJ databases">
        <authorList>
            <person name="Jung H.S."/>
            <person name="Chun B.H."/>
            <person name="Jeon C.O."/>
        </authorList>
    </citation>
    <scope>NUCLEOTIDE SEQUENCE [LARGE SCALE GENOMIC DNA]</scope>
    <source>
        <strain evidence="4 5">LMG 25203</strain>
    </source>
</reference>
<feature type="transmembrane region" description="Helical" evidence="2">
    <location>
        <begin position="6"/>
        <end position="22"/>
    </location>
</feature>
<dbReference type="Pfam" id="PF09851">
    <property type="entry name" value="SHOCT"/>
    <property type="match status" value="2"/>
</dbReference>
<keyword evidence="5" id="KW-1185">Reference proteome</keyword>
<evidence type="ECO:0000313" key="5">
    <source>
        <dbReference type="Proteomes" id="UP000759529"/>
    </source>
</evidence>
<keyword evidence="2" id="KW-0472">Membrane</keyword>
<feature type="transmembrane region" description="Helical" evidence="2">
    <location>
        <begin position="189"/>
        <end position="207"/>
    </location>
</feature>
<organism evidence="4 5">
    <name type="scientific">Flavobacterium macrobrachii</name>
    <dbReference type="NCBI Taxonomy" id="591204"/>
    <lineage>
        <taxon>Bacteria</taxon>
        <taxon>Pseudomonadati</taxon>
        <taxon>Bacteroidota</taxon>
        <taxon>Flavobacteriia</taxon>
        <taxon>Flavobacteriales</taxon>
        <taxon>Flavobacteriaceae</taxon>
        <taxon>Flavobacterium</taxon>
    </lineage>
</organism>
<dbReference type="InterPro" id="IPR018649">
    <property type="entry name" value="SHOCT"/>
</dbReference>
<proteinExistence type="predicted"/>
<dbReference type="Proteomes" id="UP000759529">
    <property type="component" value="Unassembled WGS sequence"/>
</dbReference>
<sequence length="377" mass="43353">MDDKIAVGILVGLATGTSLYVWNSDRFTKPQKIGLVCCIIFPPLQWIAVLLVLAYNKYQSENTTEAKITKQNVESKQNLDSAKNNLKELKEKGIITEEEFNSKVDKIESQKTAFDIKNSTEYKQLKSLLDSGILTKEEFESKLKLIGSAVEKEVDISEVNNILNSVNKTYLTNLEDNSENNKKENSNNTFVYIFIVITVVLLSILIISQNIENNVEQNYDSPTSVAIDSSAYENVNTNYNYQEPIKNKKFVYVVMKIEKPILDVYEPTGYTNSFGFYEKPDPIYSINYEKETYTTDIIEISDYNIDEKYRVLDDAKNKIYSKLKFVDDAFSTNLWINCKDDNKRKEFKGLSSKITDSQIFEFDKYSEASIHKQNNLE</sequence>
<comment type="caution">
    <text evidence="4">The sequence shown here is derived from an EMBL/GenBank/DDBJ whole genome shotgun (WGS) entry which is preliminary data.</text>
</comment>
<accession>A0ABS2CXS7</accession>
<keyword evidence="1" id="KW-0175">Coiled coil</keyword>
<name>A0ABS2CXS7_9FLAO</name>
<protein>
    <submittedName>
        <fullName evidence="4">SHOCT domain-containing protein</fullName>
    </submittedName>
</protein>
<dbReference type="EMBL" id="JACSOD020000489">
    <property type="protein sequence ID" value="MBM6499759.1"/>
    <property type="molecule type" value="Genomic_DNA"/>
</dbReference>
<evidence type="ECO:0000313" key="4">
    <source>
        <dbReference type="EMBL" id="MBM6499759.1"/>
    </source>
</evidence>
<evidence type="ECO:0000256" key="2">
    <source>
        <dbReference type="SAM" id="Phobius"/>
    </source>
</evidence>
<keyword evidence="2" id="KW-1133">Transmembrane helix</keyword>
<feature type="domain" description="SHOCT" evidence="3">
    <location>
        <begin position="86"/>
        <end position="107"/>
    </location>
</feature>
<evidence type="ECO:0000256" key="1">
    <source>
        <dbReference type="SAM" id="Coils"/>
    </source>
</evidence>
<keyword evidence="2" id="KW-0812">Transmembrane</keyword>
<dbReference type="RefSeq" id="WP_187657192.1">
    <property type="nucleotide sequence ID" value="NZ_JACSOD020000489.1"/>
</dbReference>
<feature type="transmembrane region" description="Helical" evidence="2">
    <location>
        <begin position="34"/>
        <end position="55"/>
    </location>
</feature>
<feature type="coiled-coil region" evidence="1">
    <location>
        <begin position="72"/>
        <end position="99"/>
    </location>
</feature>
<evidence type="ECO:0000259" key="3">
    <source>
        <dbReference type="Pfam" id="PF09851"/>
    </source>
</evidence>
<gene>
    <name evidence="4" type="ORF">H9X54_010685</name>
</gene>